<comment type="caution">
    <text evidence="2">The sequence shown here is derived from an EMBL/GenBank/DDBJ whole genome shotgun (WGS) entry which is preliminary data.</text>
</comment>
<dbReference type="EMBL" id="NKDB02000002">
    <property type="protein sequence ID" value="RKJ96660.1"/>
    <property type="molecule type" value="Genomic_DNA"/>
</dbReference>
<dbReference type="Proteomes" id="UP000216225">
    <property type="component" value="Unassembled WGS sequence"/>
</dbReference>
<gene>
    <name evidence="2" type="ORF">CE154_011605</name>
</gene>
<reference evidence="2 3" key="1">
    <citation type="submission" date="2018-09" db="EMBL/GenBank/DDBJ databases">
        <title>Genome comparison of Alicycliphilus sp. BQ1, a polyurethanolytic bacterium, with its closest phylogenetic relatives Alicycliphilus denitrificans BC and K601, unable to attack polyurethane.</title>
        <authorList>
            <person name="Loza-Tavera H."/>
            <person name="Lozano L."/>
            <person name="Cevallos M."/>
            <person name="Maya-Lucas O."/>
            <person name="Garcia-Mena J."/>
            <person name="Hernandez J."/>
        </authorList>
    </citation>
    <scope>NUCLEOTIDE SEQUENCE [LARGE SCALE GENOMIC DNA]</scope>
    <source>
        <strain evidence="2 3">BQ1</strain>
    </source>
</reference>
<evidence type="ECO:0000313" key="3">
    <source>
        <dbReference type="Proteomes" id="UP000216225"/>
    </source>
</evidence>
<evidence type="ECO:0000256" key="1">
    <source>
        <dbReference type="SAM" id="MobiDB-lite"/>
    </source>
</evidence>
<feature type="region of interest" description="Disordered" evidence="1">
    <location>
        <begin position="1"/>
        <end position="28"/>
    </location>
</feature>
<protein>
    <submittedName>
        <fullName evidence="2">Uncharacterized protein</fullName>
    </submittedName>
</protein>
<evidence type="ECO:0000313" key="2">
    <source>
        <dbReference type="EMBL" id="RKJ96660.1"/>
    </source>
</evidence>
<feature type="region of interest" description="Disordered" evidence="1">
    <location>
        <begin position="163"/>
        <end position="186"/>
    </location>
</feature>
<dbReference type="RefSeq" id="WP_094438221.1">
    <property type="nucleotide sequence ID" value="NZ_NKDB02000002.1"/>
</dbReference>
<name>A0A420KBR0_9BURK</name>
<sequence>MTNCTAAAPARATRAPARSKAAPAPAITSTPSERAVSAASRAASEALSYVSILLCEIVENDDFIRHFGASADLFRTADKHAANLAYGDEDDQPVEVGSAEIKALAAVIDMALESLDTAAQDSPLAAPMVVATLAQHAQELLVRIADALEASPATLAPLDALRTYAGRRPHRKQPQPPVRRMDDAPAPGYTPAQLRMVLEFVAGTTATMNRLLMMAQTCDEQWECARLVDAAQSLAQHIGGVADDAVGGSVIGNHKQWCFGQGFEELGKAGAA</sequence>
<dbReference type="AlphaFoldDB" id="A0A420KBR0"/>
<accession>A0A420KBR0</accession>
<proteinExistence type="predicted"/>
<organism evidence="2 3">
    <name type="scientific">Alicycliphilus denitrificans</name>
    <dbReference type="NCBI Taxonomy" id="179636"/>
    <lineage>
        <taxon>Bacteria</taxon>
        <taxon>Pseudomonadati</taxon>
        <taxon>Pseudomonadota</taxon>
        <taxon>Betaproteobacteria</taxon>
        <taxon>Burkholderiales</taxon>
        <taxon>Comamonadaceae</taxon>
        <taxon>Alicycliphilus</taxon>
    </lineage>
</organism>